<keyword evidence="2" id="KW-1185">Reference proteome</keyword>
<evidence type="ECO:0000313" key="1">
    <source>
        <dbReference type="EMBL" id="TNN50534.1"/>
    </source>
</evidence>
<dbReference type="Proteomes" id="UP000314294">
    <property type="component" value="Unassembled WGS sequence"/>
</dbReference>
<sequence length="114" mass="12782">MFSDACSQGFCHTIPTHFDNNSPLRRSGTGDVVGRRRFSDFKLGRGSLEFGNRWLRILIGVLKTADQITPHLRELSDVSIAAHRNGVNAPAECRQSAEVHERILTHRAPPRPPR</sequence>
<evidence type="ECO:0000313" key="2">
    <source>
        <dbReference type="Proteomes" id="UP000314294"/>
    </source>
</evidence>
<accession>A0A4Z2GCV7</accession>
<protein>
    <submittedName>
        <fullName evidence="1">Uncharacterized protein</fullName>
    </submittedName>
</protein>
<dbReference type="AlphaFoldDB" id="A0A4Z2GCV7"/>
<gene>
    <name evidence="1" type="ORF">EYF80_039283</name>
</gene>
<comment type="caution">
    <text evidence="1">The sequence shown here is derived from an EMBL/GenBank/DDBJ whole genome shotgun (WGS) entry which is preliminary data.</text>
</comment>
<proteinExistence type="predicted"/>
<organism evidence="1 2">
    <name type="scientific">Liparis tanakae</name>
    <name type="common">Tanaka's snailfish</name>
    <dbReference type="NCBI Taxonomy" id="230148"/>
    <lineage>
        <taxon>Eukaryota</taxon>
        <taxon>Metazoa</taxon>
        <taxon>Chordata</taxon>
        <taxon>Craniata</taxon>
        <taxon>Vertebrata</taxon>
        <taxon>Euteleostomi</taxon>
        <taxon>Actinopterygii</taxon>
        <taxon>Neopterygii</taxon>
        <taxon>Teleostei</taxon>
        <taxon>Neoteleostei</taxon>
        <taxon>Acanthomorphata</taxon>
        <taxon>Eupercaria</taxon>
        <taxon>Perciformes</taxon>
        <taxon>Cottioidei</taxon>
        <taxon>Cottales</taxon>
        <taxon>Liparidae</taxon>
        <taxon>Liparis</taxon>
    </lineage>
</organism>
<reference evidence="1 2" key="1">
    <citation type="submission" date="2019-03" db="EMBL/GenBank/DDBJ databases">
        <title>First draft genome of Liparis tanakae, snailfish: a comprehensive survey of snailfish specific genes.</title>
        <authorList>
            <person name="Kim W."/>
            <person name="Song I."/>
            <person name="Jeong J.-H."/>
            <person name="Kim D."/>
            <person name="Kim S."/>
            <person name="Ryu S."/>
            <person name="Song J.Y."/>
            <person name="Lee S.K."/>
        </authorList>
    </citation>
    <scope>NUCLEOTIDE SEQUENCE [LARGE SCALE GENOMIC DNA]</scope>
    <source>
        <tissue evidence="1">Muscle</tissue>
    </source>
</reference>
<dbReference type="EMBL" id="SRLO01000614">
    <property type="protein sequence ID" value="TNN50534.1"/>
    <property type="molecule type" value="Genomic_DNA"/>
</dbReference>
<name>A0A4Z2GCV7_9TELE</name>